<keyword evidence="7" id="KW-0249">Electron transport</keyword>
<keyword evidence="9" id="KW-0496">Mitochondrion</keyword>
<protein>
    <recommendedName>
        <fullName evidence="3">NADH dehydrogenase [ubiquinone] 1 beta subcomplex subunit 9</fullName>
    </recommendedName>
    <alternativeName>
        <fullName evidence="11">Complex I-B22</fullName>
    </alternativeName>
    <alternativeName>
        <fullName evidence="12">NADH-ubiquinone oxidoreductase B22 subunit</fullName>
    </alternativeName>
</protein>
<feature type="non-terminal residue" evidence="14">
    <location>
        <position position="1"/>
    </location>
</feature>
<dbReference type="GO" id="GO:0006120">
    <property type="term" value="P:mitochondrial electron transport, NADH to ubiquinone"/>
    <property type="evidence" value="ECO:0007669"/>
    <property type="project" value="InterPro"/>
</dbReference>
<dbReference type="eggNOG" id="KOG3466">
    <property type="taxonomic scope" value="Eukaryota"/>
</dbReference>
<keyword evidence="15" id="KW-1185">Reference proteome</keyword>
<evidence type="ECO:0000256" key="6">
    <source>
        <dbReference type="ARBA" id="ARBA00022792"/>
    </source>
</evidence>
<evidence type="ECO:0000256" key="3">
    <source>
        <dbReference type="ARBA" id="ARBA00018684"/>
    </source>
</evidence>
<organism evidence="14 15">
    <name type="scientific">Thalassiosira oceanica</name>
    <name type="common">Marine diatom</name>
    <dbReference type="NCBI Taxonomy" id="159749"/>
    <lineage>
        <taxon>Eukaryota</taxon>
        <taxon>Sar</taxon>
        <taxon>Stramenopiles</taxon>
        <taxon>Ochrophyta</taxon>
        <taxon>Bacillariophyta</taxon>
        <taxon>Coscinodiscophyceae</taxon>
        <taxon>Thalassiosirophycidae</taxon>
        <taxon>Thalassiosirales</taxon>
        <taxon>Thalassiosiraceae</taxon>
        <taxon>Thalassiosira</taxon>
    </lineage>
</organism>
<comment type="similarity">
    <text evidence="2">Belongs to the complex I LYR family.</text>
</comment>
<evidence type="ECO:0000256" key="12">
    <source>
        <dbReference type="ARBA" id="ARBA00032528"/>
    </source>
</evidence>
<dbReference type="AlphaFoldDB" id="K0T9H3"/>
<evidence type="ECO:0000256" key="9">
    <source>
        <dbReference type="ARBA" id="ARBA00023128"/>
    </source>
</evidence>
<dbReference type="EMBL" id="AGNL01009081">
    <property type="protein sequence ID" value="EJK70081.1"/>
    <property type="molecule type" value="Genomic_DNA"/>
</dbReference>
<keyword evidence="10" id="KW-0472">Membrane</keyword>
<evidence type="ECO:0000256" key="11">
    <source>
        <dbReference type="ARBA" id="ARBA00030192"/>
    </source>
</evidence>
<evidence type="ECO:0000313" key="15">
    <source>
        <dbReference type="Proteomes" id="UP000266841"/>
    </source>
</evidence>
<comment type="subcellular location">
    <subcellularLocation>
        <location evidence="1">Mitochondrion inner membrane</location>
        <topology evidence="1">Peripheral membrane protein</topology>
        <orientation evidence="1">Matrix side</orientation>
    </subcellularLocation>
</comment>
<evidence type="ECO:0000256" key="7">
    <source>
        <dbReference type="ARBA" id="ARBA00022982"/>
    </source>
</evidence>
<keyword evidence="5" id="KW-0679">Respiratory chain</keyword>
<evidence type="ECO:0000256" key="1">
    <source>
        <dbReference type="ARBA" id="ARBA00004443"/>
    </source>
</evidence>
<evidence type="ECO:0000256" key="8">
    <source>
        <dbReference type="ARBA" id="ARBA00022990"/>
    </source>
</evidence>
<feature type="region of interest" description="Disordered" evidence="13">
    <location>
        <begin position="25"/>
        <end position="56"/>
    </location>
</feature>
<reference evidence="14 15" key="1">
    <citation type="journal article" date="2012" name="Genome Biol.">
        <title>Genome and low-iron response of an oceanic diatom adapted to chronic iron limitation.</title>
        <authorList>
            <person name="Lommer M."/>
            <person name="Specht M."/>
            <person name="Roy A.S."/>
            <person name="Kraemer L."/>
            <person name="Andreson R."/>
            <person name="Gutowska M.A."/>
            <person name="Wolf J."/>
            <person name="Bergner S.V."/>
            <person name="Schilhabel M.B."/>
            <person name="Klostermeier U.C."/>
            <person name="Beiko R.G."/>
            <person name="Rosenstiel P."/>
            <person name="Hippler M."/>
            <person name="Laroche J."/>
        </authorList>
    </citation>
    <scope>NUCLEOTIDE SEQUENCE [LARGE SCALE GENOMIC DNA]</scope>
    <source>
        <strain evidence="14 15">CCMP1005</strain>
    </source>
</reference>
<evidence type="ECO:0000256" key="10">
    <source>
        <dbReference type="ARBA" id="ARBA00023136"/>
    </source>
</evidence>
<dbReference type="OrthoDB" id="13598at2759"/>
<keyword evidence="4" id="KW-0813">Transport</keyword>
<keyword evidence="8" id="KW-0007">Acetylation</keyword>
<evidence type="ECO:0000256" key="4">
    <source>
        <dbReference type="ARBA" id="ARBA00022448"/>
    </source>
</evidence>
<dbReference type="PANTHER" id="PTHR12868">
    <property type="entry name" value="NADH-UBIQUINONE OXIDOREDUCTASE B22 SUBUNIT"/>
    <property type="match status" value="1"/>
</dbReference>
<name>K0T9H3_THAOC</name>
<gene>
    <name evidence="14" type="ORF">THAOC_08590</name>
</gene>
<evidence type="ECO:0000256" key="2">
    <source>
        <dbReference type="ARBA" id="ARBA00009508"/>
    </source>
</evidence>
<dbReference type="Proteomes" id="UP000266841">
    <property type="component" value="Unassembled WGS sequence"/>
</dbReference>
<sequence length="230" mass="25655">PIRADQAIVRKDFCHIVERDEHCIQRGGRNGQAKAGRPHTQSAGNDDDGNGKLRGRHVSSTLSDLTVFATYSMPPMHVGHHNYHPCTPSGPWLGTCNHEKVARLYRKALKTLCSWTIDREIFIDEAIALRSRFDAERGCSNAKAVRLLKEAKTELYEFTHPDPYCVPYMPGGTLFMRNPPLPMEIVFPDGDIPADAPRHTLNPDMTICEAETGKSAVGSVLVDFTKKNME</sequence>
<dbReference type="InterPro" id="IPR045292">
    <property type="entry name" value="Complex1_LYR_NDUFB9_LYRM3"/>
</dbReference>
<proteinExistence type="inferred from homology"/>
<dbReference type="PANTHER" id="PTHR12868:SF0">
    <property type="entry name" value="NADH DEHYDROGENASE [UBIQUINONE] 1 BETA SUBCOMPLEX SUBUNIT 9"/>
    <property type="match status" value="1"/>
</dbReference>
<dbReference type="GO" id="GO:0005743">
    <property type="term" value="C:mitochondrial inner membrane"/>
    <property type="evidence" value="ECO:0007669"/>
    <property type="project" value="UniProtKB-SubCell"/>
</dbReference>
<evidence type="ECO:0000313" key="14">
    <source>
        <dbReference type="EMBL" id="EJK70081.1"/>
    </source>
</evidence>
<evidence type="ECO:0000256" key="5">
    <source>
        <dbReference type="ARBA" id="ARBA00022660"/>
    </source>
</evidence>
<dbReference type="CDD" id="cd20263">
    <property type="entry name" value="Complex1_LYR_NDUFB9_LYRM3"/>
    <property type="match status" value="1"/>
</dbReference>
<evidence type="ECO:0000256" key="13">
    <source>
        <dbReference type="SAM" id="MobiDB-lite"/>
    </source>
</evidence>
<comment type="caution">
    <text evidence="14">The sequence shown here is derived from an EMBL/GenBank/DDBJ whole genome shotgun (WGS) entry which is preliminary data.</text>
</comment>
<dbReference type="InterPro" id="IPR033034">
    <property type="entry name" value="NDUFB9"/>
</dbReference>
<accession>K0T9H3</accession>
<keyword evidence="6" id="KW-0999">Mitochondrion inner membrane</keyword>